<gene>
    <name evidence="3" type="ORF">HELGO_WM705</name>
</gene>
<evidence type="ECO:0000259" key="2">
    <source>
        <dbReference type="Pfam" id="PF13240"/>
    </source>
</evidence>
<reference evidence="3" key="1">
    <citation type="submission" date="2020-01" db="EMBL/GenBank/DDBJ databases">
        <authorList>
            <person name="Meier V. D."/>
            <person name="Meier V D."/>
        </authorList>
    </citation>
    <scope>NUCLEOTIDE SEQUENCE</scope>
    <source>
        <strain evidence="3">HLG_WM_MAG_01</strain>
    </source>
</reference>
<name>A0A6S6TY83_9BACT</name>
<protein>
    <submittedName>
        <fullName evidence="3">Seryl-tRNA synthetase, class IIa</fullName>
    </submittedName>
</protein>
<evidence type="ECO:0000313" key="3">
    <source>
        <dbReference type="EMBL" id="CAA6821760.1"/>
    </source>
</evidence>
<proteinExistence type="predicted"/>
<keyword evidence="3" id="KW-0030">Aminoacyl-tRNA synthetase</keyword>
<keyword evidence="1" id="KW-0812">Transmembrane</keyword>
<dbReference type="EMBL" id="CACVAS010000117">
    <property type="protein sequence ID" value="CAA6821760.1"/>
    <property type="molecule type" value="Genomic_DNA"/>
</dbReference>
<feature type="transmembrane region" description="Helical" evidence="1">
    <location>
        <begin position="39"/>
        <end position="58"/>
    </location>
</feature>
<keyword evidence="1" id="KW-1133">Transmembrane helix</keyword>
<dbReference type="InterPro" id="IPR026870">
    <property type="entry name" value="Zinc_ribbon_dom"/>
</dbReference>
<dbReference type="GO" id="GO:0004812">
    <property type="term" value="F:aminoacyl-tRNA ligase activity"/>
    <property type="evidence" value="ECO:0007669"/>
    <property type="project" value="UniProtKB-KW"/>
</dbReference>
<sequence length="101" mass="11237">MAMINCPECNSQMSDNAETCAQCGHILEKPSRGFIGTGFKWMFILFNIFMFGLMYMSMGNTEESNNIVQFAAGMGISMLIAMWVMGNVILGGITYLTRVKQ</sequence>
<organism evidence="3">
    <name type="scientific">uncultured Sulfurovum sp</name>
    <dbReference type="NCBI Taxonomy" id="269237"/>
    <lineage>
        <taxon>Bacteria</taxon>
        <taxon>Pseudomonadati</taxon>
        <taxon>Campylobacterota</taxon>
        <taxon>Epsilonproteobacteria</taxon>
        <taxon>Campylobacterales</taxon>
        <taxon>Sulfurovaceae</taxon>
        <taxon>Sulfurovum</taxon>
        <taxon>environmental samples</taxon>
    </lineage>
</organism>
<feature type="transmembrane region" description="Helical" evidence="1">
    <location>
        <begin position="70"/>
        <end position="96"/>
    </location>
</feature>
<keyword evidence="3" id="KW-0436">Ligase</keyword>
<evidence type="ECO:0000256" key="1">
    <source>
        <dbReference type="SAM" id="Phobius"/>
    </source>
</evidence>
<feature type="domain" description="Zinc-ribbon" evidence="2">
    <location>
        <begin position="6"/>
        <end position="25"/>
    </location>
</feature>
<keyword evidence="1" id="KW-0472">Membrane</keyword>
<accession>A0A6S6TY83</accession>
<dbReference type="AlphaFoldDB" id="A0A6S6TY83"/>
<dbReference type="Pfam" id="PF13240">
    <property type="entry name" value="Zn_Ribbon_1"/>
    <property type="match status" value="1"/>
</dbReference>